<dbReference type="Pfam" id="PF00501">
    <property type="entry name" value="AMP-binding"/>
    <property type="match status" value="1"/>
</dbReference>
<dbReference type="GO" id="GO:0031956">
    <property type="term" value="F:medium-chain fatty acid-CoA ligase activity"/>
    <property type="evidence" value="ECO:0007669"/>
    <property type="project" value="TreeGrafter"/>
</dbReference>
<keyword evidence="4" id="KW-1185">Reference proteome</keyword>
<evidence type="ECO:0000259" key="2">
    <source>
        <dbReference type="Pfam" id="PF00501"/>
    </source>
</evidence>
<dbReference type="Gene3D" id="3.40.50.12780">
    <property type="entry name" value="N-terminal domain of ligase-like"/>
    <property type="match status" value="1"/>
</dbReference>
<proteinExistence type="inferred from homology"/>
<accession>A0AAW0E1B2</accession>
<comment type="similarity">
    <text evidence="1">Belongs to the ATP-dependent AMP-binding enzyme family.</text>
</comment>
<comment type="caution">
    <text evidence="3">The sequence shown here is derived from an EMBL/GenBank/DDBJ whole genome shotgun (WGS) entry which is preliminary data.</text>
</comment>
<evidence type="ECO:0000313" key="3">
    <source>
        <dbReference type="EMBL" id="KAK7057630.1"/>
    </source>
</evidence>
<gene>
    <name evidence="3" type="ORF">R3P38DRAFT_2842153</name>
</gene>
<reference evidence="3 4" key="1">
    <citation type="journal article" date="2024" name="J Genomics">
        <title>Draft genome sequencing and assembly of Favolaschia claudopus CIRM-BRFM 2984 isolated from oak limbs.</title>
        <authorList>
            <person name="Navarro D."/>
            <person name="Drula E."/>
            <person name="Chaduli D."/>
            <person name="Cazenave R."/>
            <person name="Ahrendt S."/>
            <person name="Wang J."/>
            <person name="Lipzen A."/>
            <person name="Daum C."/>
            <person name="Barry K."/>
            <person name="Grigoriev I.V."/>
            <person name="Favel A."/>
            <person name="Rosso M.N."/>
            <person name="Martin F."/>
        </authorList>
    </citation>
    <scope>NUCLEOTIDE SEQUENCE [LARGE SCALE GENOMIC DNA]</scope>
    <source>
        <strain evidence="3 4">CIRM-BRFM 2984</strain>
    </source>
</reference>
<organism evidence="3 4">
    <name type="scientific">Favolaschia claudopus</name>
    <dbReference type="NCBI Taxonomy" id="2862362"/>
    <lineage>
        <taxon>Eukaryota</taxon>
        <taxon>Fungi</taxon>
        <taxon>Dikarya</taxon>
        <taxon>Basidiomycota</taxon>
        <taxon>Agaricomycotina</taxon>
        <taxon>Agaricomycetes</taxon>
        <taxon>Agaricomycetidae</taxon>
        <taxon>Agaricales</taxon>
        <taxon>Marasmiineae</taxon>
        <taxon>Mycenaceae</taxon>
        <taxon>Favolaschia</taxon>
    </lineage>
</organism>
<dbReference type="SUPFAM" id="SSF56801">
    <property type="entry name" value="Acetyl-CoA synthetase-like"/>
    <property type="match status" value="1"/>
</dbReference>
<name>A0AAW0E1B2_9AGAR</name>
<dbReference type="InterPro" id="IPR042099">
    <property type="entry name" value="ANL_N_sf"/>
</dbReference>
<dbReference type="Proteomes" id="UP001362999">
    <property type="component" value="Unassembled WGS sequence"/>
</dbReference>
<dbReference type="AlphaFoldDB" id="A0AAW0E1B2"/>
<evidence type="ECO:0000256" key="1">
    <source>
        <dbReference type="ARBA" id="ARBA00006432"/>
    </source>
</evidence>
<dbReference type="EMBL" id="JAWWNJ010000004">
    <property type="protein sequence ID" value="KAK7057630.1"/>
    <property type="molecule type" value="Genomic_DNA"/>
</dbReference>
<evidence type="ECO:0000313" key="4">
    <source>
        <dbReference type="Proteomes" id="UP001362999"/>
    </source>
</evidence>
<dbReference type="PANTHER" id="PTHR43201">
    <property type="entry name" value="ACYL-COA SYNTHETASE"/>
    <property type="match status" value="1"/>
</dbReference>
<dbReference type="InterPro" id="IPR000873">
    <property type="entry name" value="AMP-dep_synth/lig_dom"/>
</dbReference>
<dbReference type="PANTHER" id="PTHR43201:SF8">
    <property type="entry name" value="ACYL-COA SYNTHETASE FAMILY MEMBER 3"/>
    <property type="match status" value="1"/>
</dbReference>
<sequence>MIRVNSLTFSAVSRDASLTVPQLLDHHLEKSPHHKVFIYDDEEGSIVSVDFAQYIRAVHAACRRVLNETERPKAGAVFAIFAEEESISYCMLGAAIMRAGLVPFCLSPRNASAGVASLLKQASCAAVYVSENLRHIIKDALAIHGTGLPVFQAPTFQQMRLEQCTEPLPALVAVSLDDTAVMLHSSGSTSLYSKPIYLSHKMILQYGYAPWTGNEDRCGQVLGAQTLPNYHGIGIFLTTWPLTSGLTMAVLRPTTPPLAPTPENTLSGVIATKPDIILSSPASIEAWSESSEGIRAMQSLKVLTYIGAPLNKRVGDDLVANGVVLCSSYGAMETGLLMPFLECHGTDWDYLRMRPGIEVKRKPEEDGSPLFTQVYIPSPSYVTCFTNTTVDDGRPGCFVSDLLEARPEKPELFRIYGRQDDIIVLSDGHKISPGPLEAHINRHPLVNAALVFGQGRPYPGLLIQLAQGGKVKSKTVDEIAQALWDLVDETNKTATTHNRIARKMILLADPGKPFALTSKLQPRRFVVFDQYRDEVDAAYM</sequence>
<protein>
    <submittedName>
        <fullName evidence="3">Acetyl-CoA synthetase-like protein</fullName>
    </submittedName>
</protein>
<dbReference type="GO" id="GO:0006631">
    <property type="term" value="P:fatty acid metabolic process"/>
    <property type="evidence" value="ECO:0007669"/>
    <property type="project" value="TreeGrafter"/>
</dbReference>
<dbReference type="Pfam" id="PF23562">
    <property type="entry name" value="AMP-binding_C_3"/>
    <property type="match status" value="1"/>
</dbReference>
<feature type="domain" description="AMP-dependent synthetase/ligase" evidence="2">
    <location>
        <begin position="28"/>
        <end position="343"/>
    </location>
</feature>